<dbReference type="GeneID" id="28718835"/>
<protein>
    <submittedName>
        <fullName evidence="2">Uncharacterized protein</fullName>
    </submittedName>
</protein>
<dbReference type="AlphaFoldDB" id="A0A1I9LT75"/>
<evidence type="ECO:0000313" key="1">
    <source>
        <dbReference type="Araport" id="AT3G05365"/>
    </source>
</evidence>
<dbReference type="Araport" id="AT3G05365"/>
<organism evidence="2 3">
    <name type="scientific">Arabidopsis thaliana</name>
    <name type="common">Mouse-ear cress</name>
    <dbReference type="NCBI Taxonomy" id="3702"/>
    <lineage>
        <taxon>Eukaryota</taxon>
        <taxon>Viridiplantae</taxon>
        <taxon>Streptophyta</taxon>
        <taxon>Embryophyta</taxon>
        <taxon>Tracheophyta</taxon>
        <taxon>Spermatophyta</taxon>
        <taxon>Magnoliopsida</taxon>
        <taxon>eudicotyledons</taxon>
        <taxon>Gunneridae</taxon>
        <taxon>Pentapetalae</taxon>
        <taxon>rosids</taxon>
        <taxon>malvids</taxon>
        <taxon>Brassicales</taxon>
        <taxon>Brassicaceae</taxon>
        <taxon>Camelineae</taxon>
        <taxon>Arabidopsis</taxon>
    </lineage>
</organism>
<evidence type="ECO:0000313" key="2">
    <source>
        <dbReference type="EMBL" id="ANM65783.1"/>
    </source>
</evidence>
<dbReference type="InParanoid" id="A0A1I9LT75"/>
<name>A0A1I9LT75_ARATH</name>
<accession>A0A1I9LT75</accession>
<reference evidence="3" key="2">
    <citation type="journal article" date="2017" name="Plant J.">
        <title>Araport11: a complete reannotation of the Arabidopsis thaliana reference genome.</title>
        <authorList>
            <person name="Cheng C.Y."/>
            <person name="Krishnakumar V."/>
            <person name="Chan A.P."/>
            <person name="Thibaud-Nissen F."/>
            <person name="Schobel S."/>
            <person name="Town C.D."/>
        </authorList>
    </citation>
    <scope>GENOME REANNOTATION</scope>
    <source>
        <strain evidence="3">cv. Columbia</strain>
    </source>
</reference>
<evidence type="ECO:0000313" key="3">
    <source>
        <dbReference type="Proteomes" id="UP000006548"/>
    </source>
</evidence>
<dbReference type="TAIR" id="AT3G05365"/>
<dbReference type="ExpressionAtlas" id="A0A1I9LT75">
    <property type="expression patterns" value="baseline and differential"/>
</dbReference>
<proteinExistence type="predicted"/>
<gene>
    <name evidence="1 2" type="ordered locus">At3g05365</name>
</gene>
<sequence length="113" mass="13129">MFENPLKSDASFDSNLQKPICSNLHFEDEDSRSITSVSLMIDIRSILKAIESGELEAIKPLPWYPKNLSFHGRRLEKTRYLRDFQLSRDKARFTIRLKSWSASCPKPHCCKVL</sequence>
<dbReference type="RefSeq" id="NP_001327728.1">
    <property type="nucleotide sequence ID" value="NM_001337581.1"/>
</dbReference>
<keyword evidence="3" id="KW-1185">Reference proteome</keyword>
<dbReference type="EMBL" id="CP002686">
    <property type="protein sequence ID" value="ANM65783.1"/>
    <property type="molecule type" value="Genomic_DNA"/>
</dbReference>
<reference evidence="2 3" key="1">
    <citation type="journal article" date="2000" name="Nature">
        <title>Sequence and analysis of chromosome 3 of the plant Arabidopsis thaliana.</title>
        <authorList>
            <consortium name="European Union Chromosome 3 Arabidopsis Sequencing Consortium"/>
            <consortium name="Institute for Genomic Research"/>
            <consortium name="Kazusa DNA Research Institute"/>
            <person name="Salanoubat M."/>
            <person name="Lemcke K."/>
            <person name="Rieger M."/>
            <person name="Ansorge W."/>
            <person name="Unseld M."/>
            <person name="Fartmann B."/>
            <person name="Valle G."/>
            <person name="Blocker H."/>
            <person name="Perez-Alonso M."/>
            <person name="Obermaier B."/>
            <person name="Delseny M."/>
            <person name="Boutry M."/>
            <person name="Grivell L.A."/>
            <person name="Mache R."/>
            <person name="Puigdomenech P."/>
            <person name="De Simone V."/>
            <person name="Choisne N."/>
            <person name="Artiguenave F."/>
            <person name="Robert C."/>
            <person name="Brottier P."/>
            <person name="Wincker P."/>
            <person name="Cattolico L."/>
            <person name="Weissenbach J."/>
            <person name="Saurin W."/>
            <person name="Quetier F."/>
            <person name="Schafer M."/>
            <person name="Muller-Auer S."/>
            <person name="Gabel C."/>
            <person name="Fuchs M."/>
            <person name="Benes V."/>
            <person name="Wurmbach E."/>
            <person name="Drzonek H."/>
            <person name="Erfle H."/>
            <person name="Jordan N."/>
            <person name="Bangert S."/>
            <person name="Wiedelmann R."/>
            <person name="Kranz H."/>
            <person name="Voss H."/>
            <person name="Holland R."/>
            <person name="Brandt P."/>
            <person name="Nyakatura G."/>
            <person name="Vezzi A."/>
            <person name="D'Angelo M."/>
            <person name="Pallavicini A."/>
            <person name="Toppo S."/>
            <person name="Simionati B."/>
            <person name="Conrad A."/>
            <person name="Hornischer K."/>
            <person name="Kauer G."/>
            <person name="Lohnert T.H."/>
            <person name="Nordsiek G."/>
            <person name="Reichelt J."/>
            <person name="Scharfe M."/>
            <person name="Schon O."/>
            <person name="Bargues M."/>
            <person name="Terol J."/>
            <person name="Climent J."/>
            <person name="Navarro P."/>
            <person name="Collado C."/>
            <person name="Perez-Perez A."/>
            <person name="Ottenwalder B."/>
            <person name="Duchemin D."/>
            <person name="Cooke R."/>
            <person name="Laudie M."/>
            <person name="Berger-Llauro C."/>
            <person name="Purnelle B."/>
            <person name="Masuy D."/>
            <person name="de Haan M."/>
            <person name="Maarse A.C."/>
            <person name="Alcaraz J.P."/>
            <person name="Cottet A."/>
            <person name="Casacuberta E."/>
            <person name="Monfort A."/>
            <person name="Argiriou A."/>
            <person name="flores M."/>
            <person name="Liguori R."/>
            <person name="Vitale D."/>
            <person name="Mannhaupt G."/>
            <person name="Haase D."/>
            <person name="Schoof H."/>
            <person name="Rudd S."/>
            <person name="Zaccaria P."/>
            <person name="Mewes H.W."/>
            <person name="Mayer K.F."/>
            <person name="Kaul S."/>
            <person name="Town C.D."/>
            <person name="Koo H.L."/>
            <person name="Tallon L.J."/>
            <person name="Jenkins J."/>
            <person name="Rooney T."/>
            <person name="Rizzo M."/>
            <person name="Walts A."/>
            <person name="Utterback T."/>
            <person name="Fujii C.Y."/>
            <person name="Shea T.P."/>
            <person name="Creasy T.H."/>
            <person name="Haas B."/>
            <person name="Maiti R."/>
            <person name="Wu D."/>
            <person name="Peterson J."/>
            <person name="Van Aken S."/>
            <person name="Pai G."/>
            <person name="Militscher J."/>
            <person name="Sellers P."/>
            <person name="Gill J.E."/>
            <person name="Feldblyum T.V."/>
            <person name="Preuss D."/>
            <person name="Lin X."/>
            <person name="Nierman W.C."/>
            <person name="Salzberg S.L."/>
            <person name="White O."/>
            <person name="Venter J.C."/>
            <person name="Fraser C.M."/>
            <person name="Kaneko T."/>
            <person name="Nakamura Y."/>
            <person name="Sato S."/>
            <person name="Kato T."/>
            <person name="Asamizu E."/>
            <person name="Sasamoto S."/>
            <person name="Kimura T."/>
            <person name="Idesawa K."/>
            <person name="Kawashima K."/>
            <person name="Kishida Y."/>
            <person name="Kiyokawa C."/>
            <person name="Kohara M."/>
            <person name="Matsumoto M."/>
            <person name="Matsuno A."/>
            <person name="Muraki A."/>
            <person name="Nakayama S."/>
            <person name="Nakazaki N."/>
            <person name="Shinpo S."/>
            <person name="Takeuchi C."/>
            <person name="Wada T."/>
            <person name="Watanabe A."/>
            <person name="Yamada M."/>
            <person name="Yasuda M."/>
            <person name="Tabata S."/>
        </authorList>
    </citation>
    <scope>NUCLEOTIDE SEQUENCE [LARGE SCALE GENOMIC DNA]</scope>
    <source>
        <strain evidence="3">cv. Columbia</strain>
    </source>
</reference>
<dbReference type="Proteomes" id="UP000006548">
    <property type="component" value="Chromosome 3"/>
</dbReference>